<dbReference type="InterPro" id="IPR036570">
    <property type="entry name" value="HORMA_dom_sf"/>
</dbReference>
<organism evidence="3">
    <name type="scientific">Albugo laibachii Nc14</name>
    <dbReference type="NCBI Taxonomy" id="890382"/>
    <lineage>
        <taxon>Eukaryota</taxon>
        <taxon>Sar</taxon>
        <taxon>Stramenopiles</taxon>
        <taxon>Oomycota</taxon>
        <taxon>Peronosporomycetes</taxon>
        <taxon>Albuginales</taxon>
        <taxon>Albuginaceae</taxon>
        <taxon>Albugo</taxon>
    </lineage>
</organism>
<evidence type="ECO:0000313" key="3">
    <source>
        <dbReference type="EMBL" id="CCA18916.1"/>
    </source>
</evidence>
<sequence length="288" mass="33399">MPSNALASYKVLRTLLSQFCYERNLFPVQCFRKKKLINYSVHVIKKELPEYYPSARYLECLLDFGVQECLQRDCLIAFHFDVVDLNNHRIIETFTFNRTTIAPFPSLQDLDELLRELATKHDLLLQTLNPICTATCFSIRLELEQALVPFPSWIPPFFCKDVAGSSERREDEKFVELEIGCCVLGKEQYRFQVESSRDGAANLQYPLVEHQMQQLMTTKSFVSTRIKSMMRKPSRPKRFCMGESPVLILSHRPCRDDNKKKTEKRSLATTNPIKSGGQRKTRDKVTVS</sequence>
<feature type="compositionally biased region" description="Basic and acidic residues" evidence="1">
    <location>
        <begin position="253"/>
        <end position="266"/>
    </location>
</feature>
<dbReference type="InterPro" id="IPR003511">
    <property type="entry name" value="HORMA_dom"/>
</dbReference>
<dbReference type="HOGENOM" id="CLU_967794_0_0_1"/>
<dbReference type="Pfam" id="PF02301">
    <property type="entry name" value="HORMA"/>
    <property type="match status" value="1"/>
</dbReference>
<evidence type="ECO:0000256" key="1">
    <source>
        <dbReference type="SAM" id="MobiDB-lite"/>
    </source>
</evidence>
<proteinExistence type="predicted"/>
<gene>
    <name evidence="3" type="primary">AlNc14C59G4379</name>
    <name evidence="3" type="ORF">ALNC14_050590</name>
</gene>
<protein>
    <submittedName>
        <fullName evidence="3">AlNc14C59G4379 protein</fullName>
    </submittedName>
</protein>
<feature type="domain" description="HORMA" evidence="2">
    <location>
        <begin position="10"/>
        <end position="100"/>
    </location>
</feature>
<reference evidence="3" key="2">
    <citation type="submission" date="2011-02" db="EMBL/GenBank/DDBJ databases">
        <authorList>
            <person name="MacLean D."/>
        </authorList>
    </citation>
    <scope>NUCLEOTIDE SEQUENCE</scope>
</reference>
<evidence type="ECO:0000259" key="2">
    <source>
        <dbReference type="Pfam" id="PF02301"/>
    </source>
</evidence>
<feature type="region of interest" description="Disordered" evidence="1">
    <location>
        <begin position="251"/>
        <end position="288"/>
    </location>
</feature>
<accession>F0WCJ9</accession>
<dbReference type="SUPFAM" id="SSF56019">
    <property type="entry name" value="The spindle assembly checkpoint protein mad2"/>
    <property type="match status" value="1"/>
</dbReference>
<name>F0WCJ9_9STRA</name>
<dbReference type="AlphaFoldDB" id="F0WCJ9"/>
<dbReference type="Gene3D" id="3.30.900.10">
    <property type="entry name" value="HORMA domain"/>
    <property type="match status" value="1"/>
</dbReference>
<dbReference type="EMBL" id="FR824104">
    <property type="protein sequence ID" value="CCA18916.1"/>
    <property type="molecule type" value="Genomic_DNA"/>
</dbReference>
<reference evidence="3" key="1">
    <citation type="journal article" date="2011" name="PLoS Biol.">
        <title>Gene gain and loss during evolution of obligate parasitism in the white rust pathogen of Arabidopsis thaliana.</title>
        <authorList>
            <person name="Kemen E."/>
            <person name="Gardiner A."/>
            <person name="Schultz-Larsen T."/>
            <person name="Kemen A.C."/>
            <person name="Balmuth A.L."/>
            <person name="Robert-Seilaniantz A."/>
            <person name="Bailey K."/>
            <person name="Holub E."/>
            <person name="Studholme D.J."/>
            <person name="Maclean D."/>
            <person name="Jones J.D."/>
        </authorList>
    </citation>
    <scope>NUCLEOTIDE SEQUENCE</scope>
</reference>